<protein>
    <recommendedName>
        <fullName evidence="4">C2H2-type domain-containing protein</fullName>
    </recommendedName>
</protein>
<keyword evidence="3" id="KW-1185">Reference proteome</keyword>
<gene>
    <name evidence="2" type="ORF">LTR36_003790</name>
</gene>
<feature type="compositionally biased region" description="Polar residues" evidence="1">
    <location>
        <begin position="68"/>
        <end position="79"/>
    </location>
</feature>
<comment type="caution">
    <text evidence="2">The sequence shown here is derived from an EMBL/GenBank/DDBJ whole genome shotgun (WGS) entry which is preliminary data.</text>
</comment>
<evidence type="ECO:0008006" key="4">
    <source>
        <dbReference type="Google" id="ProtNLM"/>
    </source>
</evidence>
<feature type="compositionally biased region" description="Basic residues" evidence="1">
    <location>
        <begin position="386"/>
        <end position="395"/>
    </location>
</feature>
<feature type="compositionally biased region" description="Acidic residues" evidence="1">
    <location>
        <begin position="84"/>
        <end position="106"/>
    </location>
</feature>
<dbReference type="EMBL" id="JAVFHQ010000022">
    <property type="protein sequence ID" value="KAK4544886.1"/>
    <property type="molecule type" value="Genomic_DNA"/>
</dbReference>
<organism evidence="2 3">
    <name type="scientific">Oleoguttula mirabilis</name>
    <dbReference type="NCBI Taxonomy" id="1507867"/>
    <lineage>
        <taxon>Eukaryota</taxon>
        <taxon>Fungi</taxon>
        <taxon>Dikarya</taxon>
        <taxon>Ascomycota</taxon>
        <taxon>Pezizomycotina</taxon>
        <taxon>Dothideomycetes</taxon>
        <taxon>Dothideomycetidae</taxon>
        <taxon>Mycosphaerellales</taxon>
        <taxon>Teratosphaeriaceae</taxon>
        <taxon>Oleoguttula</taxon>
    </lineage>
</organism>
<name>A0AAV9JIC6_9PEZI</name>
<feature type="region of interest" description="Disordered" evidence="1">
    <location>
        <begin position="57"/>
        <end position="120"/>
    </location>
</feature>
<accession>A0AAV9JIC6</accession>
<dbReference type="AlphaFoldDB" id="A0AAV9JIC6"/>
<feature type="region of interest" description="Disordered" evidence="1">
    <location>
        <begin position="381"/>
        <end position="401"/>
    </location>
</feature>
<feature type="compositionally biased region" description="Low complexity" evidence="1">
    <location>
        <begin position="107"/>
        <end position="116"/>
    </location>
</feature>
<sequence>MSHYYVLPALAPTVLVIPNDHYAMAVEVGYDWRKEGRLTRVEDRKDGMAVWQAVTLAPDAQVPPPATADNSMQQEFSQTNSDDFNGDDFDGDDSDGVDLDSEDEAPSEASSTSTPPLRCPLPDCRALVMRANHRRIDLIGHFRREHGLSLSDAQLGHENTTLSIMEQGDVFVAGWLEDRGVSAAGTLFETLAPTEEADGTESEDPEPDVSLGIMHEVQSEVANRDPNATEANDPIPAEYGDTPMRELGANDVGYRNHNFNEASAYGHGQKEVNGYGGDTIEDQPEQRLETPAEIGHSRQRLLERTGKGRIAKRKQSAPQPEADSEPARKKKRHTEHVDEEEEAEREQEADQQHLPTSRWKGWDYTTTKAAESVGEGVGKMSEKNILKGKRSRPPIRRYGGV</sequence>
<reference evidence="2 3" key="1">
    <citation type="submission" date="2021-11" db="EMBL/GenBank/DDBJ databases">
        <title>Black yeast isolated from Biological Soil Crust.</title>
        <authorList>
            <person name="Kurbessoian T."/>
        </authorList>
    </citation>
    <scope>NUCLEOTIDE SEQUENCE [LARGE SCALE GENOMIC DNA]</scope>
    <source>
        <strain evidence="2 3">CCFEE 5522</strain>
    </source>
</reference>
<evidence type="ECO:0000256" key="1">
    <source>
        <dbReference type="SAM" id="MobiDB-lite"/>
    </source>
</evidence>
<evidence type="ECO:0000313" key="3">
    <source>
        <dbReference type="Proteomes" id="UP001324427"/>
    </source>
</evidence>
<proteinExistence type="predicted"/>
<evidence type="ECO:0000313" key="2">
    <source>
        <dbReference type="EMBL" id="KAK4544886.1"/>
    </source>
</evidence>
<dbReference type="Proteomes" id="UP001324427">
    <property type="component" value="Unassembled WGS sequence"/>
</dbReference>
<feature type="region of interest" description="Disordered" evidence="1">
    <location>
        <begin position="287"/>
        <end position="362"/>
    </location>
</feature>